<keyword evidence="12 16" id="KW-0238">DNA-binding</keyword>
<evidence type="ECO:0000256" key="14">
    <source>
        <dbReference type="ARBA" id="ARBA00049244"/>
    </source>
</evidence>
<evidence type="ECO:0000259" key="17">
    <source>
        <dbReference type="SMART" id="SM00474"/>
    </source>
</evidence>
<dbReference type="NCBIfam" id="NF004397">
    <property type="entry name" value="PRK05755.1"/>
    <property type="match status" value="1"/>
</dbReference>
<dbReference type="Pfam" id="PF01367">
    <property type="entry name" value="5_3_exonuc"/>
    <property type="match status" value="1"/>
</dbReference>
<evidence type="ECO:0000313" key="20">
    <source>
        <dbReference type="EMBL" id="MDJ1185176.1"/>
    </source>
</evidence>
<dbReference type="CDD" id="cd08637">
    <property type="entry name" value="DNA_pol_A_pol_I_C"/>
    <property type="match status" value="1"/>
</dbReference>
<dbReference type="CDD" id="cd09898">
    <property type="entry name" value="H3TH_53EXO"/>
    <property type="match status" value="1"/>
</dbReference>
<dbReference type="InterPro" id="IPR001098">
    <property type="entry name" value="DNA-dir_DNA_pol_A_palm_dom"/>
</dbReference>
<dbReference type="InterPro" id="IPR029060">
    <property type="entry name" value="PIN-like_dom_sf"/>
</dbReference>
<accession>A0ABT7C162</accession>
<dbReference type="GO" id="GO:0003887">
    <property type="term" value="F:DNA-directed DNA polymerase activity"/>
    <property type="evidence" value="ECO:0007669"/>
    <property type="project" value="UniProtKB-EC"/>
</dbReference>
<evidence type="ECO:0000256" key="2">
    <source>
        <dbReference type="ARBA" id="ARBA00012417"/>
    </source>
</evidence>
<evidence type="ECO:0000256" key="10">
    <source>
        <dbReference type="ARBA" id="ARBA00022839"/>
    </source>
</evidence>
<dbReference type="InterPro" id="IPR002298">
    <property type="entry name" value="DNA_polymerase_A"/>
</dbReference>
<keyword evidence="7" id="KW-0540">Nuclease</keyword>
<sequence length="963" mass="107472">MASSAPQPLLLLIDGHSLAFRSYYAFAKSRDGGLKTRTGIPTSICFGFLKALFEVLSQQTPQALAIAFDRGKETFRHQADPNYKANREETPDDFVPDIENLQQILAALQIPIASSAGYEADDILATLAERGAAAGYRVKILTGDRDLFQLVNAEKLISVLYLRGGSQNRDNTAYEYDPIQVQEKMGVTPEQVVDYKALCGDASDNIPGVRGIGEKTAVKLLQEYGTLDGVYRAIDSIKGAMQKKLVAGKEDAYHSQFLAQIIRDVELELPLEKCKLQGFDAQEVSPLFASLELQTFSKKLDKLQELFGGEVPTKPEALAIAEQESEELFFWTAKDTEAAQKEKELPFVPEVINTPDKLTDLVERLQACTDAVAWDTETTDLDPRIAKLVGVGCCFAEGKDKEPTVAYLPLNHQDGKNLDCDRAIDLLRPLLEDSNSTKIFQNAKFDRLIFQNYGITLQGRIFDTLLASYILNPDSAHNLSALAQQELGIISQSYTELVPKGKTIADIDISLVAGYCGMDVYAAFHLCDRFQQKLANFPKLEQLLTEIELPLEPVLAKMEWTGIRIDSDYLNSLSEQLAKQLETIKTKAHKIAGDEFNLGSPKQVSSILFEKLQLPTRKSRKIKTGYSTDAATLEKLQSDDTTGVVRAILDYRTLDKLKSTYVDALPQLVHPQTQRVHTDFNQAVTSTGRLSSSNPNLQNIPIRTEFSRQIRKAFIPETGWILSAADYSQIELRILAHLSGEPTLIDAYQNQRDIHAVTAQLLFDREEITPEERRLGKVINFGVIYGMGAQRFAREAGVSAIEGKEFIDRFNRQYPQVFAYLEQVKHEAIAQGYVETIFGRRRYFQFESLELKKQFGKPANEISLQGIRLGRNDAGLLRAAANAPIQGSSADLIKIAMVKLDKVLENYQGRLLLQVHDELVLEMPENEWEQLSSDIKTTMESAAVLNVPLVADIHQGKSWMSAK</sequence>
<keyword evidence="10 16" id="KW-0269">Exonuclease</keyword>
<dbReference type="PRINTS" id="PR00868">
    <property type="entry name" value="DNAPOLI"/>
</dbReference>
<dbReference type="Gene3D" id="3.40.50.1010">
    <property type="entry name" value="5'-nuclease"/>
    <property type="match status" value="1"/>
</dbReference>
<dbReference type="Gene3D" id="1.10.150.20">
    <property type="entry name" value="5' to 3' exonuclease, C-terminal subdomain"/>
    <property type="match status" value="2"/>
</dbReference>
<keyword evidence="4 16" id="KW-0808">Transferase</keyword>
<dbReference type="InterPro" id="IPR018320">
    <property type="entry name" value="DNA_polymerase_1"/>
</dbReference>
<feature type="domain" description="DNA-directed DNA polymerase family A palm" evidence="19">
    <location>
        <begin position="707"/>
        <end position="927"/>
    </location>
</feature>
<comment type="similarity">
    <text evidence="1 16">Belongs to the DNA polymerase type-A family.</text>
</comment>
<dbReference type="SUPFAM" id="SSF56672">
    <property type="entry name" value="DNA/RNA polymerases"/>
    <property type="match status" value="1"/>
</dbReference>
<evidence type="ECO:0000256" key="6">
    <source>
        <dbReference type="ARBA" id="ARBA00022705"/>
    </source>
</evidence>
<dbReference type="InterPro" id="IPR002421">
    <property type="entry name" value="5-3_exonuclease"/>
</dbReference>
<dbReference type="InterPro" id="IPR002562">
    <property type="entry name" value="3'-5'_exonuclease_dom"/>
</dbReference>
<evidence type="ECO:0000256" key="8">
    <source>
        <dbReference type="ARBA" id="ARBA00022763"/>
    </source>
</evidence>
<dbReference type="InterPro" id="IPR036279">
    <property type="entry name" value="5-3_exonuclease_C_sf"/>
</dbReference>
<comment type="catalytic activity">
    <reaction evidence="14 16">
        <text>DNA(n) + a 2'-deoxyribonucleoside 5'-triphosphate = DNA(n+1) + diphosphate</text>
        <dbReference type="Rhea" id="RHEA:22508"/>
        <dbReference type="Rhea" id="RHEA-COMP:17339"/>
        <dbReference type="Rhea" id="RHEA-COMP:17340"/>
        <dbReference type="ChEBI" id="CHEBI:33019"/>
        <dbReference type="ChEBI" id="CHEBI:61560"/>
        <dbReference type="ChEBI" id="CHEBI:173112"/>
        <dbReference type="EC" id="2.7.7.7"/>
    </reaction>
</comment>
<dbReference type="RefSeq" id="WP_283759823.1">
    <property type="nucleotide sequence ID" value="NZ_JAQOSQ010000027.1"/>
</dbReference>
<evidence type="ECO:0000259" key="19">
    <source>
        <dbReference type="SMART" id="SM00482"/>
    </source>
</evidence>
<dbReference type="SMART" id="SM00475">
    <property type="entry name" value="53EXOc"/>
    <property type="match status" value="1"/>
</dbReference>
<dbReference type="SMART" id="SM00474">
    <property type="entry name" value="35EXOc"/>
    <property type="match status" value="1"/>
</dbReference>
<dbReference type="InterPro" id="IPR036397">
    <property type="entry name" value="RNaseH_sf"/>
</dbReference>
<feature type="domain" description="5'-3' exonuclease" evidence="18">
    <location>
        <begin position="5"/>
        <end position="277"/>
    </location>
</feature>
<dbReference type="EC" id="2.7.7.7" evidence="2 15"/>
<evidence type="ECO:0000256" key="9">
    <source>
        <dbReference type="ARBA" id="ARBA00022801"/>
    </source>
</evidence>
<evidence type="ECO:0000256" key="7">
    <source>
        <dbReference type="ARBA" id="ARBA00022722"/>
    </source>
</evidence>
<evidence type="ECO:0000256" key="5">
    <source>
        <dbReference type="ARBA" id="ARBA00022695"/>
    </source>
</evidence>
<evidence type="ECO:0000256" key="4">
    <source>
        <dbReference type="ARBA" id="ARBA00022679"/>
    </source>
</evidence>
<dbReference type="SUPFAM" id="SSF47807">
    <property type="entry name" value="5' to 3' exonuclease, C-terminal subdomain"/>
    <property type="match status" value="1"/>
</dbReference>
<dbReference type="Pfam" id="PF02739">
    <property type="entry name" value="5_3_exonuc_N"/>
    <property type="match status" value="1"/>
</dbReference>
<dbReference type="CDD" id="cd09859">
    <property type="entry name" value="PIN_53EXO"/>
    <property type="match status" value="1"/>
</dbReference>
<evidence type="ECO:0000256" key="1">
    <source>
        <dbReference type="ARBA" id="ARBA00007705"/>
    </source>
</evidence>
<evidence type="ECO:0000256" key="11">
    <source>
        <dbReference type="ARBA" id="ARBA00022932"/>
    </source>
</evidence>
<dbReference type="NCBIfam" id="TIGR00593">
    <property type="entry name" value="pola"/>
    <property type="match status" value="1"/>
</dbReference>
<name>A0ABT7C162_9CYAN</name>
<comment type="function">
    <text evidence="16">In addition to polymerase activity, this DNA polymerase exhibits 3'-5' and 5'-3' exonuclease activity.</text>
</comment>
<keyword evidence="6 16" id="KW-0235">DNA replication</keyword>
<proteinExistence type="inferred from homology"/>
<evidence type="ECO:0000259" key="18">
    <source>
        <dbReference type="SMART" id="SM00475"/>
    </source>
</evidence>
<evidence type="ECO:0000256" key="15">
    <source>
        <dbReference type="NCBIfam" id="TIGR00593"/>
    </source>
</evidence>
<evidence type="ECO:0000256" key="16">
    <source>
        <dbReference type="RuleBase" id="RU004460"/>
    </source>
</evidence>
<dbReference type="PANTHER" id="PTHR10133:SF27">
    <property type="entry name" value="DNA POLYMERASE NU"/>
    <property type="match status" value="1"/>
</dbReference>
<dbReference type="SMART" id="SM00482">
    <property type="entry name" value="POLAc"/>
    <property type="match status" value="1"/>
</dbReference>
<keyword evidence="5 16" id="KW-0548">Nucleotidyltransferase</keyword>
<evidence type="ECO:0000256" key="12">
    <source>
        <dbReference type="ARBA" id="ARBA00023125"/>
    </source>
</evidence>
<organism evidence="20 21">
    <name type="scientific">Roseofilum casamattae BLCC-M143</name>
    <dbReference type="NCBI Taxonomy" id="3022442"/>
    <lineage>
        <taxon>Bacteria</taxon>
        <taxon>Bacillati</taxon>
        <taxon>Cyanobacteriota</taxon>
        <taxon>Cyanophyceae</taxon>
        <taxon>Desertifilales</taxon>
        <taxon>Desertifilaceae</taxon>
        <taxon>Roseofilum</taxon>
        <taxon>Roseofilum casamattae</taxon>
    </lineage>
</organism>
<dbReference type="InterPro" id="IPR012337">
    <property type="entry name" value="RNaseH-like_sf"/>
</dbReference>
<dbReference type="InterPro" id="IPR020046">
    <property type="entry name" value="5-3_exonucl_a-hlix_arch_N"/>
</dbReference>
<keyword evidence="13 16" id="KW-0234">DNA repair</keyword>
<keyword evidence="11 16" id="KW-0239">DNA-directed DNA polymerase</keyword>
<dbReference type="InterPro" id="IPR008918">
    <property type="entry name" value="HhH2"/>
</dbReference>
<reference evidence="20 21" key="1">
    <citation type="submission" date="2023-01" db="EMBL/GenBank/DDBJ databases">
        <title>Novel diversity within Roseofilum (Cyanobacteria; Desertifilaceae) from marine benthic mats with descriptions of four novel species.</title>
        <authorList>
            <person name="Wang Y."/>
            <person name="Berthold D.E."/>
            <person name="Hu J."/>
            <person name="Lefler F.W."/>
            <person name="Laughinghouse H.D. IV."/>
        </authorList>
    </citation>
    <scope>NUCLEOTIDE SEQUENCE [LARGE SCALE GENOMIC DNA]</scope>
    <source>
        <strain evidence="20 21">BLCC-M143</strain>
    </source>
</reference>
<dbReference type="Gene3D" id="3.30.420.10">
    <property type="entry name" value="Ribonuclease H-like superfamily/Ribonuclease H"/>
    <property type="match status" value="1"/>
</dbReference>
<dbReference type="Gene3D" id="3.30.70.370">
    <property type="match status" value="1"/>
</dbReference>
<keyword evidence="9 16" id="KW-0378">Hydrolase</keyword>
<dbReference type="Pfam" id="PF00476">
    <property type="entry name" value="DNA_pol_A"/>
    <property type="match status" value="1"/>
</dbReference>
<protein>
    <recommendedName>
        <fullName evidence="3 15">DNA polymerase I</fullName>
        <ecNumber evidence="2 15">2.7.7.7</ecNumber>
    </recommendedName>
</protein>
<dbReference type="EMBL" id="JAQOSQ010000027">
    <property type="protein sequence ID" value="MDJ1185176.1"/>
    <property type="molecule type" value="Genomic_DNA"/>
</dbReference>
<keyword evidence="21" id="KW-1185">Reference proteome</keyword>
<feature type="domain" description="3'-5' exonuclease" evidence="17">
    <location>
        <begin position="349"/>
        <end position="535"/>
    </location>
</feature>
<evidence type="ECO:0000313" key="21">
    <source>
        <dbReference type="Proteomes" id="UP001232992"/>
    </source>
</evidence>
<comment type="caution">
    <text evidence="20">The sequence shown here is derived from an EMBL/GenBank/DDBJ whole genome shotgun (WGS) entry which is preliminary data.</text>
</comment>
<gene>
    <name evidence="16 20" type="primary">polA</name>
    <name evidence="20" type="ORF">PMH09_18470</name>
</gene>
<dbReference type="PANTHER" id="PTHR10133">
    <property type="entry name" value="DNA POLYMERASE I"/>
    <property type="match status" value="1"/>
</dbReference>
<dbReference type="InterPro" id="IPR020045">
    <property type="entry name" value="DNA_polI_H3TH"/>
</dbReference>
<evidence type="ECO:0000256" key="13">
    <source>
        <dbReference type="ARBA" id="ARBA00023204"/>
    </source>
</evidence>
<dbReference type="SUPFAM" id="SSF53098">
    <property type="entry name" value="Ribonuclease H-like"/>
    <property type="match status" value="1"/>
</dbReference>
<dbReference type="CDD" id="cd06139">
    <property type="entry name" value="DNA_polA_I_Ecoli_like_exo"/>
    <property type="match status" value="1"/>
</dbReference>
<keyword evidence="8 16" id="KW-0227">DNA damage</keyword>
<dbReference type="Proteomes" id="UP001232992">
    <property type="component" value="Unassembled WGS sequence"/>
</dbReference>
<dbReference type="SMART" id="SM00279">
    <property type="entry name" value="HhH2"/>
    <property type="match status" value="1"/>
</dbReference>
<dbReference type="SUPFAM" id="SSF88723">
    <property type="entry name" value="PIN domain-like"/>
    <property type="match status" value="1"/>
</dbReference>
<dbReference type="Gene3D" id="1.20.1060.10">
    <property type="entry name" value="Taq DNA Polymerase, Chain T, domain 4"/>
    <property type="match status" value="1"/>
</dbReference>
<evidence type="ECO:0000256" key="3">
    <source>
        <dbReference type="ARBA" id="ARBA00020311"/>
    </source>
</evidence>
<dbReference type="Pfam" id="PF01612">
    <property type="entry name" value="DNA_pol_A_exo1"/>
    <property type="match status" value="1"/>
</dbReference>
<dbReference type="InterPro" id="IPR043502">
    <property type="entry name" value="DNA/RNA_pol_sf"/>
</dbReference>